<keyword evidence="4" id="KW-1185">Reference proteome</keyword>
<organism evidence="3 4">
    <name type="scientific">Bradymonas sediminis</name>
    <dbReference type="NCBI Taxonomy" id="1548548"/>
    <lineage>
        <taxon>Bacteria</taxon>
        <taxon>Deltaproteobacteria</taxon>
        <taxon>Bradymonadales</taxon>
        <taxon>Bradymonadaceae</taxon>
        <taxon>Bradymonas</taxon>
    </lineage>
</organism>
<dbReference type="AlphaFoldDB" id="A0A2Z4FIA2"/>
<dbReference type="PROSITE" id="PS51257">
    <property type="entry name" value="PROKAR_LIPOPROTEIN"/>
    <property type="match status" value="1"/>
</dbReference>
<feature type="region of interest" description="Disordered" evidence="1">
    <location>
        <begin position="28"/>
        <end position="58"/>
    </location>
</feature>
<evidence type="ECO:0000313" key="3">
    <source>
        <dbReference type="EMBL" id="AWV88454.1"/>
    </source>
</evidence>
<evidence type="ECO:0000256" key="1">
    <source>
        <dbReference type="SAM" id="MobiDB-lite"/>
    </source>
</evidence>
<accession>A0A2Z4FIA2</accession>
<dbReference type="KEGG" id="bsed:DN745_03465"/>
<gene>
    <name evidence="3" type="ORF">DN745_03465</name>
</gene>
<evidence type="ECO:0000256" key="2">
    <source>
        <dbReference type="SAM" id="SignalP"/>
    </source>
</evidence>
<dbReference type="Proteomes" id="UP000249799">
    <property type="component" value="Chromosome"/>
</dbReference>
<keyword evidence="2" id="KW-0732">Signal</keyword>
<name>A0A2Z4FIA2_9DELT</name>
<protein>
    <submittedName>
        <fullName evidence="3">Uncharacterized protein</fullName>
    </submittedName>
</protein>
<sequence length="204" mass="21344">MRKKSHLFIYLFAALAIGLSGCGDDGDSTNNDNGGSSASNNSGNGGDRPSDSSMGSVTLNLSGEVSASRAGFADFSEMDFGPTQTWELSMNDISPQTFSLTLMAISDTATRPSPGEYIIGAASNDPGQFQAVYTHIEDGDFVNAVEYTSQRSGGGVLKIETSTDAKVSGTFEFTADRYAEPMDATPAGTIQVTGSFEATPRQSL</sequence>
<feature type="signal peptide" evidence="2">
    <location>
        <begin position="1"/>
        <end position="22"/>
    </location>
</feature>
<evidence type="ECO:0000313" key="4">
    <source>
        <dbReference type="Proteomes" id="UP000249799"/>
    </source>
</evidence>
<feature type="compositionally biased region" description="Low complexity" evidence="1">
    <location>
        <begin position="28"/>
        <end position="42"/>
    </location>
</feature>
<reference evidence="3 4" key="1">
    <citation type="submission" date="2018-06" db="EMBL/GenBank/DDBJ databases">
        <title>Lujinxingia sediminis gen. nov. sp. nov., a new facultative anaerobic member of the class Deltaproteobacteria, and proposal of Lujinxingaceae fam. nov.</title>
        <authorList>
            <person name="Guo L.-Y."/>
            <person name="Li C.-M."/>
            <person name="Wang S."/>
            <person name="Du Z.-J."/>
        </authorList>
    </citation>
    <scope>NUCLEOTIDE SEQUENCE [LARGE SCALE GENOMIC DNA]</scope>
    <source>
        <strain evidence="3 4">FA350</strain>
    </source>
</reference>
<dbReference type="EMBL" id="CP030032">
    <property type="protein sequence ID" value="AWV88454.1"/>
    <property type="molecule type" value="Genomic_DNA"/>
</dbReference>
<dbReference type="RefSeq" id="WP_111332216.1">
    <property type="nucleotide sequence ID" value="NZ_CP030032.1"/>
</dbReference>
<proteinExistence type="predicted"/>
<feature type="chain" id="PRO_5044247054" evidence="2">
    <location>
        <begin position="23"/>
        <end position="204"/>
    </location>
</feature>